<dbReference type="EMBL" id="QDHA01000044">
    <property type="protein sequence ID" value="RCJ06836.1"/>
    <property type="molecule type" value="Genomic_DNA"/>
</dbReference>
<protein>
    <submittedName>
        <fullName evidence="1">Uncharacterized protein</fullName>
    </submittedName>
</protein>
<evidence type="ECO:0000313" key="1">
    <source>
        <dbReference type="EMBL" id="RCJ06836.1"/>
    </source>
</evidence>
<comment type="caution">
    <text evidence="1">The sequence shown here is derived from an EMBL/GenBank/DDBJ whole genome shotgun (WGS) entry which is preliminary data.</text>
</comment>
<reference evidence="1 2" key="1">
    <citation type="submission" date="2018-04" db="EMBL/GenBank/DDBJ databases">
        <title>Cupriavidus necator CR12 genome sequencing and assembly.</title>
        <authorList>
            <person name="Ben Fekih I."/>
            <person name="Mazhar H.S."/>
            <person name="Bello S.K."/>
            <person name="Rensing C."/>
        </authorList>
    </citation>
    <scope>NUCLEOTIDE SEQUENCE [LARGE SCALE GENOMIC DNA]</scope>
    <source>
        <strain evidence="1 2">CR12</strain>
    </source>
</reference>
<organism evidence="1 2">
    <name type="scientific">Cupriavidus necator</name>
    <name type="common">Alcaligenes eutrophus</name>
    <name type="synonym">Ralstonia eutropha</name>
    <dbReference type="NCBI Taxonomy" id="106590"/>
    <lineage>
        <taxon>Bacteria</taxon>
        <taxon>Pseudomonadati</taxon>
        <taxon>Pseudomonadota</taxon>
        <taxon>Betaproteobacteria</taxon>
        <taxon>Burkholderiales</taxon>
        <taxon>Burkholderiaceae</taxon>
        <taxon>Cupriavidus</taxon>
    </lineage>
</organism>
<gene>
    <name evidence="1" type="ORF">DDK22_19495</name>
</gene>
<accession>A0A367PIL4</accession>
<name>A0A367PIL4_CUPNE</name>
<dbReference type="RefSeq" id="WP_114133357.1">
    <property type="nucleotide sequence ID" value="NZ_CP068435.1"/>
</dbReference>
<dbReference type="AlphaFoldDB" id="A0A367PIL4"/>
<proteinExistence type="predicted"/>
<dbReference type="Proteomes" id="UP000253501">
    <property type="component" value="Unassembled WGS sequence"/>
</dbReference>
<evidence type="ECO:0000313" key="2">
    <source>
        <dbReference type="Proteomes" id="UP000253501"/>
    </source>
</evidence>
<sequence length="119" mass="13134">MTLLALVLTDRLLRFGGEPLFQLSRLGVEDVVLDATGGIFRKQQLTEALVEILTVIFSRVIDIGGTRSRTEVAISVLTNRCAATRELFCTLVAVRERQRESFGIACAGRQHRQVCSATL</sequence>